<protein>
    <submittedName>
        <fullName evidence="10">ABC transporter permease</fullName>
    </submittedName>
</protein>
<evidence type="ECO:0000256" key="2">
    <source>
        <dbReference type="ARBA" id="ARBA00022475"/>
    </source>
</evidence>
<reference evidence="10 11" key="1">
    <citation type="journal article" date="2016" name="Int. J. Syst. Evol. Microbiol.">
        <title>Descriptions of Anaerotaenia torta gen. nov., sp. nov. and Anaerocolumna cellulosilytica gen. nov., sp. nov. isolated from a methanogenic reactor of cattle waste.</title>
        <authorList>
            <person name="Uek A."/>
            <person name="Ohtaki Y."/>
            <person name="Kaku N."/>
            <person name="Ueki K."/>
        </authorList>
    </citation>
    <scope>NUCLEOTIDE SEQUENCE [LARGE SCALE GENOMIC DNA]</scope>
    <source>
        <strain evidence="10 11">SN021</strain>
    </source>
</reference>
<feature type="transmembrane region" description="Helical" evidence="8">
    <location>
        <begin position="1006"/>
        <end position="1026"/>
    </location>
</feature>
<evidence type="ECO:0000256" key="4">
    <source>
        <dbReference type="ARBA" id="ARBA00022989"/>
    </source>
</evidence>
<feature type="domain" description="ABC3 transporter permease C-terminal" evidence="9">
    <location>
        <begin position="607"/>
        <end position="718"/>
    </location>
</feature>
<evidence type="ECO:0000313" key="10">
    <source>
        <dbReference type="EMBL" id="BCJ94818.1"/>
    </source>
</evidence>
<feature type="transmembrane region" description="Helical" evidence="8">
    <location>
        <begin position="774"/>
        <end position="794"/>
    </location>
</feature>
<keyword evidence="2" id="KW-1003">Cell membrane</keyword>
<feature type="domain" description="ABC3 transporter permease C-terminal" evidence="9">
    <location>
        <begin position="1010"/>
        <end position="1127"/>
    </location>
</feature>
<feature type="region of interest" description="Disordered" evidence="7">
    <location>
        <begin position="494"/>
        <end position="553"/>
    </location>
</feature>
<evidence type="ECO:0000256" key="3">
    <source>
        <dbReference type="ARBA" id="ARBA00022692"/>
    </source>
</evidence>
<dbReference type="Pfam" id="PF02687">
    <property type="entry name" value="FtsX"/>
    <property type="match status" value="2"/>
</dbReference>
<keyword evidence="11" id="KW-1185">Reference proteome</keyword>
<dbReference type="PANTHER" id="PTHR30287:SF1">
    <property type="entry name" value="INNER MEMBRANE PROTEIN"/>
    <property type="match status" value="1"/>
</dbReference>
<dbReference type="Proteomes" id="UP000515561">
    <property type="component" value="Chromosome"/>
</dbReference>
<dbReference type="InterPro" id="IPR038766">
    <property type="entry name" value="Membrane_comp_ABC_pdt"/>
</dbReference>
<dbReference type="AlphaFoldDB" id="A0A6S6R738"/>
<evidence type="ECO:0000256" key="5">
    <source>
        <dbReference type="ARBA" id="ARBA00023136"/>
    </source>
</evidence>
<comment type="subcellular location">
    <subcellularLocation>
        <location evidence="1">Cell membrane</location>
        <topology evidence="1">Multi-pass membrane protein</topology>
    </subcellularLocation>
</comment>
<keyword evidence="3 8" id="KW-0812">Transmembrane</keyword>
<dbReference type="EMBL" id="AP023367">
    <property type="protein sequence ID" value="BCJ94818.1"/>
    <property type="molecule type" value="Genomic_DNA"/>
</dbReference>
<organism evidence="10 11">
    <name type="scientific">Anaerocolumna cellulosilytica</name>
    <dbReference type="NCBI Taxonomy" id="433286"/>
    <lineage>
        <taxon>Bacteria</taxon>
        <taxon>Bacillati</taxon>
        <taxon>Bacillota</taxon>
        <taxon>Clostridia</taxon>
        <taxon>Lachnospirales</taxon>
        <taxon>Lachnospiraceae</taxon>
        <taxon>Anaerocolumna</taxon>
    </lineage>
</organism>
<evidence type="ECO:0000259" key="9">
    <source>
        <dbReference type="Pfam" id="PF02687"/>
    </source>
</evidence>
<keyword evidence="5 8" id="KW-0472">Membrane</keyword>
<keyword evidence="6" id="KW-0175">Coiled coil</keyword>
<feature type="transmembrane region" description="Helical" evidence="8">
    <location>
        <begin position="649"/>
        <end position="670"/>
    </location>
</feature>
<sequence length="1136" mass="127703">MQLGIDMKKKALWKDFAMEVKNSLNRYLSILIIVALGVAFFSGIRASEPDMQISADRYYDDTALMDIRVISTLGLTEDDIKAVMAVEGISHAEAVKTLDVLCTTKESENVVKLISRTDTLNKIKLVEGRLPEASDECLLDSVFMEYSGYTIGDTVTFRSGNDKELSESLKGNTYTIVGSGNSPLYLAHDRGNTSIGNGNIDFFAIVSPEEFRAEEYTEIYASVQGAASLTTYTKEYEDSVEKVLDRIEDIADARCEIRYEEVLKEPRQEIEDAKAELADAKVEADDKLSEAEEKLIDGEEKIAEGEKEITEALNKLKDGKTEIENNRIKLLESKAELEKGEKELEKAKTDIKAGEATLKVKRAEYNTGAKALKDGLAEWNTSNQQYKKGLKELQSKETELNASMKQVQEQKNALEPVKDLYPDAWKELVDNEAALTEGLNTITEQKEALSPVKEQLTSAKQVLDQQKLKLEEANKLLTAEEQKLDAAKDTIKEKEGELKSGKEQIESGQQKLDKAAQEIKDGEATLTEKSKELQEAKEELEKGRKEYTDAKEKAETEIADAEKKIKDGEEELDDVDFPEWYVLDRNSLQTYVEYGQDSERIGNIGKVFPVIFFLVAALVSLTTMTRMVEEQRTQIGTLKALGYSRKSIAGKYILYALTASLMGSLLGVLIGQQILPQVVIKAYKIMYQSLPEAITPYNLYYGVMSTLVAVMCTTLATFFSCYKELAANPAKLMRPAAPKLGKRVILENLPFIWGKLNFTSKAAVRNLLRYKKRFFMTVFGIGSCMALLLVGFGIKDSIGAISDIQYVNIWHQDAFMSIDEDMTVGEKDSLLKELGTDERIAETLLVRDTTIDAGYGKNVKSSYLFVPENIKMIDDYVVFRNRLTHESYMLKENGVIITEKLASLLKAETGDTIYLEDSNKKRVEVTITAVMENYMFHYIFMSPALYEKLYGSIPAYNKVYIKSEKGITLDEKQFAEEMLANSSITNVTFTSDFQQRITDMLNSLNMVIYVLIISAGLLAFIVLYNLNNININERKRELATLKVLGFMDGEVGAYVYRENIMLTVIGAIAGIFIGIVLHRFVIITAEIDSIMFGRNMKLLSYILSIILTFGFSAFVNFVMYYKLQKINMVESLKSVE</sequence>
<evidence type="ECO:0000256" key="8">
    <source>
        <dbReference type="SAM" id="Phobius"/>
    </source>
</evidence>
<accession>A0A6S6R738</accession>
<feature type="coiled-coil region" evidence="6">
    <location>
        <begin position="263"/>
        <end position="413"/>
    </location>
</feature>
<dbReference type="KEGG" id="acel:acsn021_23870"/>
<feature type="transmembrane region" description="Helical" evidence="8">
    <location>
        <begin position="699"/>
        <end position="722"/>
    </location>
</feature>
<dbReference type="PANTHER" id="PTHR30287">
    <property type="entry name" value="MEMBRANE COMPONENT OF PREDICTED ABC SUPERFAMILY METABOLITE UPTAKE TRANSPORTER"/>
    <property type="match status" value="1"/>
</dbReference>
<feature type="transmembrane region" description="Helical" evidence="8">
    <location>
        <begin position="607"/>
        <end position="628"/>
    </location>
</feature>
<evidence type="ECO:0000256" key="7">
    <source>
        <dbReference type="SAM" id="MobiDB-lite"/>
    </source>
</evidence>
<dbReference type="GO" id="GO:0005886">
    <property type="term" value="C:plasma membrane"/>
    <property type="evidence" value="ECO:0007669"/>
    <property type="project" value="UniProtKB-SubCell"/>
</dbReference>
<gene>
    <name evidence="10" type="ORF">acsn021_23870</name>
</gene>
<dbReference type="InterPro" id="IPR003838">
    <property type="entry name" value="ABC3_permease_C"/>
</dbReference>
<evidence type="ECO:0000313" key="11">
    <source>
        <dbReference type="Proteomes" id="UP000515561"/>
    </source>
</evidence>
<feature type="transmembrane region" description="Helical" evidence="8">
    <location>
        <begin position="1101"/>
        <end position="1121"/>
    </location>
</feature>
<feature type="transmembrane region" description="Helical" evidence="8">
    <location>
        <begin position="1060"/>
        <end position="1081"/>
    </location>
</feature>
<keyword evidence="4 8" id="KW-1133">Transmembrane helix</keyword>
<name>A0A6S6R738_9FIRM</name>
<evidence type="ECO:0000256" key="1">
    <source>
        <dbReference type="ARBA" id="ARBA00004651"/>
    </source>
</evidence>
<proteinExistence type="predicted"/>
<evidence type="ECO:0000256" key="6">
    <source>
        <dbReference type="SAM" id="Coils"/>
    </source>
</evidence>